<evidence type="ECO:0000256" key="4">
    <source>
        <dbReference type="SAM" id="MobiDB-lite"/>
    </source>
</evidence>
<dbReference type="GO" id="GO:0005096">
    <property type="term" value="F:GTPase activator activity"/>
    <property type="evidence" value="ECO:0007669"/>
    <property type="project" value="UniProtKB-KW"/>
</dbReference>
<dbReference type="GO" id="GO:0048471">
    <property type="term" value="C:perinuclear region of cytoplasm"/>
    <property type="evidence" value="ECO:0007669"/>
    <property type="project" value="TreeGrafter"/>
</dbReference>
<keyword evidence="5" id="KW-0732">Signal</keyword>
<feature type="compositionally biased region" description="Acidic residues" evidence="4">
    <location>
        <begin position="394"/>
        <end position="404"/>
    </location>
</feature>
<dbReference type="SMART" id="SM00368">
    <property type="entry name" value="LRR_RI"/>
    <property type="match status" value="4"/>
</dbReference>
<keyword evidence="7" id="KW-1185">Reference proteome</keyword>
<dbReference type="InterPro" id="IPR001611">
    <property type="entry name" value="Leu-rich_rpt"/>
</dbReference>
<dbReference type="GO" id="GO:0006913">
    <property type="term" value="P:nucleocytoplasmic transport"/>
    <property type="evidence" value="ECO:0007669"/>
    <property type="project" value="TreeGrafter"/>
</dbReference>
<accession>A0A448Z2S4</accession>
<evidence type="ECO:0000313" key="7">
    <source>
        <dbReference type="Proteomes" id="UP000291116"/>
    </source>
</evidence>
<feature type="chain" id="PRO_5019215175" evidence="5">
    <location>
        <begin position="32"/>
        <end position="837"/>
    </location>
</feature>
<dbReference type="Gene3D" id="3.80.10.10">
    <property type="entry name" value="Ribonuclease Inhibitor"/>
    <property type="match status" value="2"/>
</dbReference>
<feature type="compositionally biased region" description="Basic and acidic residues" evidence="4">
    <location>
        <begin position="405"/>
        <end position="414"/>
    </location>
</feature>
<evidence type="ECO:0000256" key="3">
    <source>
        <dbReference type="ARBA" id="ARBA00022737"/>
    </source>
</evidence>
<evidence type="ECO:0000313" key="6">
    <source>
        <dbReference type="EMBL" id="VEU36305.1"/>
    </source>
</evidence>
<dbReference type="EMBL" id="CAACVS010000084">
    <property type="protein sequence ID" value="VEU36305.1"/>
    <property type="molecule type" value="Genomic_DNA"/>
</dbReference>
<evidence type="ECO:0000256" key="1">
    <source>
        <dbReference type="ARBA" id="ARBA00022468"/>
    </source>
</evidence>
<dbReference type="AlphaFoldDB" id="A0A448Z2S4"/>
<feature type="region of interest" description="Disordered" evidence="4">
    <location>
        <begin position="363"/>
        <end position="434"/>
    </location>
</feature>
<gene>
    <name evidence="6" type="ORF">PSNMU_V1.4_AUG-EV-PASAV3_0030590</name>
</gene>
<evidence type="ECO:0000256" key="2">
    <source>
        <dbReference type="ARBA" id="ARBA00022614"/>
    </source>
</evidence>
<dbReference type="InterPro" id="IPR027038">
    <property type="entry name" value="RanGap"/>
</dbReference>
<name>A0A448Z2S4_9STRA</name>
<dbReference type="OrthoDB" id="48074at2759"/>
<keyword evidence="3" id="KW-0677">Repeat</keyword>
<feature type="signal peptide" evidence="5">
    <location>
        <begin position="1"/>
        <end position="31"/>
    </location>
</feature>
<dbReference type="SUPFAM" id="SSF52047">
    <property type="entry name" value="RNI-like"/>
    <property type="match status" value="1"/>
</dbReference>
<feature type="region of interest" description="Disordered" evidence="4">
    <location>
        <begin position="787"/>
        <end position="837"/>
    </location>
</feature>
<dbReference type="GO" id="GO:0031267">
    <property type="term" value="F:small GTPase binding"/>
    <property type="evidence" value="ECO:0007669"/>
    <property type="project" value="TreeGrafter"/>
</dbReference>
<keyword evidence="2" id="KW-0433">Leucine-rich repeat</keyword>
<proteinExistence type="predicted"/>
<feature type="region of interest" description="Disordered" evidence="4">
    <location>
        <begin position="182"/>
        <end position="210"/>
    </location>
</feature>
<feature type="compositionally biased region" description="Basic residues" evidence="4">
    <location>
        <begin position="373"/>
        <end position="386"/>
    </location>
</feature>
<dbReference type="InterPro" id="IPR032675">
    <property type="entry name" value="LRR_dom_sf"/>
</dbReference>
<dbReference type="PANTHER" id="PTHR24113">
    <property type="entry name" value="RAN GTPASE-ACTIVATING PROTEIN 1"/>
    <property type="match status" value="1"/>
</dbReference>
<dbReference type="GO" id="GO:0005829">
    <property type="term" value="C:cytosol"/>
    <property type="evidence" value="ECO:0007669"/>
    <property type="project" value="TreeGrafter"/>
</dbReference>
<dbReference type="GO" id="GO:0005634">
    <property type="term" value="C:nucleus"/>
    <property type="evidence" value="ECO:0007669"/>
    <property type="project" value="TreeGrafter"/>
</dbReference>
<dbReference type="Pfam" id="PF13516">
    <property type="entry name" value="LRR_6"/>
    <property type="match status" value="4"/>
</dbReference>
<dbReference type="PANTHER" id="PTHR24113:SF12">
    <property type="entry name" value="RAN GTPASE-ACTIVATING PROTEIN 1"/>
    <property type="match status" value="1"/>
</dbReference>
<evidence type="ECO:0000256" key="5">
    <source>
        <dbReference type="SAM" id="SignalP"/>
    </source>
</evidence>
<keyword evidence="1" id="KW-0343">GTPase activation</keyword>
<feature type="compositionally biased region" description="Acidic residues" evidence="4">
    <location>
        <begin position="809"/>
        <end position="821"/>
    </location>
</feature>
<sequence>MRTTTAIPRRLSLGPLLPLLLVASLIVSMTAETLAVSAAAPVSSTLQNIAAETVHRLDLSYLHRSKAGDLAEVIRGTLELQKEQEHPPTKEENDESAVVDIDLTASLIGKNLSEILSSLKRGEEESPSSLRGNTEAPPTVVRLTTRRNQWSPKEATVVLDFVSNNGPTNEIIAESDEQLTEENKTLDGNDKNATAAPGSLLASQKDTDSETTIALASDENITTMEETAEQSMEHKIATVTRPAFVTIQTLDLGWNNLGSDRTDGGPRRRGAASGVRLMNKALRKLLSSPKHCPRTIRLDVCGLGPSACRDMAKGMVERYQANGEDGQAMDRPIPLSLDLARNGGIGDVGVAALAAAIRTIATQQHGSTENASKGKKKRRRKKKRSKERPANNLEEGDGKEEDEDQRVSTDHTANDLENQSEETNAEGESPSTSAGATAAMTIFERLDLSGCGIGDGGAEALAIALKNNPLCIKHLDLSNNQISDDGAAALARVLGAEGDSSDKSCDVSVGCIQTLDLSYNKDLGDRGAKELARAFQGDGISNLILRSCNVRADGAASFAIALRTIGSQEHSTEGEQRRLIDLSGNPLGVLSKKKKSGGKYSASALKSKATDTTKAYMNIIGKSFQKGLSSINSLSNGEGYGMDTLESDDEEDERMNQEEDDSIKKCGALALALAFVENNDDSSETSEKGSVVHVELALRHCSFDTKAAEALAAVLQESRQNYPRMKLTMDMTMNDVLEEDIIAALHGEEGYDDQLVDMAEVYLDALEVMREARERALKAAQMAAARAKAQAQRESAWDAPSPGSRYDDDQSEEWSDETEDEHWDHPMSEDNYSDDDW</sequence>
<dbReference type="Proteomes" id="UP000291116">
    <property type="component" value="Unassembled WGS sequence"/>
</dbReference>
<reference evidence="6 7" key="1">
    <citation type="submission" date="2019-01" db="EMBL/GenBank/DDBJ databases">
        <authorList>
            <person name="Ferrante I. M."/>
        </authorList>
    </citation>
    <scope>NUCLEOTIDE SEQUENCE [LARGE SCALE GENOMIC DNA]</scope>
    <source>
        <strain evidence="6 7">B856</strain>
    </source>
</reference>
<organism evidence="6 7">
    <name type="scientific">Pseudo-nitzschia multistriata</name>
    <dbReference type="NCBI Taxonomy" id="183589"/>
    <lineage>
        <taxon>Eukaryota</taxon>
        <taxon>Sar</taxon>
        <taxon>Stramenopiles</taxon>
        <taxon>Ochrophyta</taxon>
        <taxon>Bacillariophyta</taxon>
        <taxon>Bacillariophyceae</taxon>
        <taxon>Bacillariophycidae</taxon>
        <taxon>Bacillariales</taxon>
        <taxon>Bacillariaceae</taxon>
        <taxon>Pseudo-nitzschia</taxon>
    </lineage>
</organism>
<protein>
    <submittedName>
        <fullName evidence="6">Uncharacterized protein</fullName>
    </submittedName>
</protein>